<proteinExistence type="inferred from homology"/>
<reference evidence="5" key="2">
    <citation type="submission" date="2010-07" db="EMBL/GenBank/DDBJ databases">
        <authorList>
            <consortium name="The Broad Institute Genome Sequencing Platform"/>
            <consortium name="Broad Institute Genome Sequencing Center for Infectious Disease"/>
            <person name="Ma L.-J."/>
            <person name="Dead R."/>
            <person name="Young S."/>
            <person name="Zeng Q."/>
            <person name="Koehrsen M."/>
            <person name="Alvarado L."/>
            <person name="Berlin A."/>
            <person name="Chapman S.B."/>
            <person name="Chen Z."/>
            <person name="Freedman E."/>
            <person name="Gellesch M."/>
            <person name="Goldberg J."/>
            <person name="Griggs A."/>
            <person name="Gujja S."/>
            <person name="Heilman E.R."/>
            <person name="Heiman D."/>
            <person name="Hepburn T."/>
            <person name="Howarth C."/>
            <person name="Jen D."/>
            <person name="Larson L."/>
            <person name="Mehta T."/>
            <person name="Neiman D."/>
            <person name="Pearson M."/>
            <person name="Roberts A."/>
            <person name="Saif S."/>
            <person name="Shea T."/>
            <person name="Shenoy N."/>
            <person name="Sisk P."/>
            <person name="Stolte C."/>
            <person name="Sykes S."/>
            <person name="Walk T."/>
            <person name="White J."/>
            <person name="Yandava C."/>
            <person name="Haas B."/>
            <person name="Nusbaum C."/>
            <person name="Birren B."/>
        </authorList>
    </citation>
    <scope>NUCLEOTIDE SEQUENCE</scope>
    <source>
        <strain evidence="5">R3-111a-1</strain>
    </source>
</reference>
<dbReference type="PANTHER" id="PTHR11808">
    <property type="entry name" value="TRANS-SULFURATION ENZYME FAMILY MEMBER"/>
    <property type="match status" value="1"/>
</dbReference>
<evidence type="ECO:0000256" key="3">
    <source>
        <dbReference type="PIRSR" id="PIRSR001434-2"/>
    </source>
</evidence>
<dbReference type="FunFam" id="3.40.640.10:FF:000072">
    <property type="entry name" value="Putative cystathionine beta-lyase"/>
    <property type="match status" value="1"/>
</dbReference>
<dbReference type="HOGENOM" id="CLU_018986_3_0_1"/>
<sequence length="453" mass="48635">MADPKTEAARPAGPGPEPLEAALEPGLSLSTRAMHADDYINSHPAVAPPMHVSTTFRYNEDPDKLVFWGQPDPNATHDTHTYSRETAPNTTRMEAILTSAVGAPCLTYSSGLSALHALLTHLNPRRIALEGGYSGSHGVVALLSRLTGLEAVPSLSDESLSLLGPGDVVHVETPLNPTGEARDLERLAAAARRRGAYLTVDATFAPPPLLDPFLWGADAVVHSGTKYFGGHSDMLCGVLAVAPRWAVDNKMTAQGQGQGQEEKRRGRLEAGGWVGQLRADRLVLGSVMGSMEGWLGVRSLRTLELRVERQSASAQRLVDWLVAASAAAASKEGQGQSSPVAAGLVVQVRHASQQPEAADAGSWLRRQMPRGFGPVFSVVLDSEDHARRLPSKLRLFHHATSLGGVESLIEWRAMTDPLVDRRLLRVSVGVEAWEDLREDLLQGFRAIVDEDGG</sequence>
<dbReference type="eggNOG" id="KOG0053">
    <property type="taxonomic scope" value="Eukaryota"/>
</dbReference>
<dbReference type="RefSeq" id="XP_009218017.1">
    <property type="nucleotide sequence ID" value="XM_009219753.1"/>
</dbReference>
<dbReference type="PANTHER" id="PTHR11808:SF35">
    <property type="entry name" value="CYSTATHIONINE GAMMA-SYNTHASE (AFU_ORTHOLOGUE AFUA_7G01590)"/>
    <property type="match status" value="1"/>
</dbReference>
<dbReference type="FunFam" id="3.90.1150.10:FF:000066">
    <property type="entry name" value="Putative cystathionine beta-lyase"/>
    <property type="match status" value="1"/>
</dbReference>
<dbReference type="SUPFAM" id="SSF53383">
    <property type="entry name" value="PLP-dependent transferases"/>
    <property type="match status" value="1"/>
</dbReference>
<dbReference type="STRING" id="644352.J3NL41"/>
<dbReference type="GO" id="GO:0005737">
    <property type="term" value="C:cytoplasm"/>
    <property type="evidence" value="ECO:0007669"/>
    <property type="project" value="TreeGrafter"/>
</dbReference>
<dbReference type="AlphaFoldDB" id="J3NL41"/>
<evidence type="ECO:0000313" key="6">
    <source>
        <dbReference type="EnsemblFungi" id="EJT82008"/>
    </source>
</evidence>
<feature type="modified residue" description="N6-(pyridoxal phosphate)lysine" evidence="3">
    <location>
        <position position="226"/>
    </location>
</feature>
<dbReference type="InterPro" id="IPR000277">
    <property type="entry name" value="Cys/Met-Metab_PyrdxlP-dep_enz"/>
</dbReference>
<dbReference type="GO" id="GO:0016846">
    <property type="term" value="F:carbon-sulfur lyase activity"/>
    <property type="evidence" value="ECO:0007669"/>
    <property type="project" value="TreeGrafter"/>
</dbReference>
<dbReference type="FunCoup" id="J3NL41">
    <property type="interactions" value="162"/>
</dbReference>
<protein>
    <recommendedName>
        <fullName evidence="8">Cystathionine gamma-synthase</fullName>
    </recommendedName>
</protein>
<dbReference type="Gene3D" id="3.40.640.10">
    <property type="entry name" value="Type I PLP-dependent aspartate aminotransferase-like (Major domain)"/>
    <property type="match status" value="1"/>
</dbReference>
<dbReference type="InterPro" id="IPR015421">
    <property type="entry name" value="PyrdxlP-dep_Trfase_major"/>
</dbReference>
<dbReference type="EMBL" id="GL385395">
    <property type="protein sequence ID" value="EJT82008.1"/>
    <property type="molecule type" value="Genomic_DNA"/>
</dbReference>
<dbReference type="PIRSF" id="PIRSF001434">
    <property type="entry name" value="CGS"/>
    <property type="match status" value="1"/>
</dbReference>
<evidence type="ECO:0008006" key="8">
    <source>
        <dbReference type="Google" id="ProtNLM"/>
    </source>
</evidence>
<dbReference type="EnsemblFungi" id="EJT82008">
    <property type="protein sequence ID" value="EJT82008"/>
    <property type="gene ID" value="GGTG_01982"/>
</dbReference>
<reference evidence="5" key="3">
    <citation type="submission" date="2010-09" db="EMBL/GenBank/DDBJ databases">
        <title>Annotation of Gaeumannomyces graminis var. tritici R3-111a-1.</title>
        <authorList>
            <consortium name="The Broad Institute Genome Sequencing Platform"/>
            <person name="Ma L.-J."/>
            <person name="Dead R."/>
            <person name="Young S.K."/>
            <person name="Zeng Q."/>
            <person name="Gargeya S."/>
            <person name="Fitzgerald M."/>
            <person name="Haas B."/>
            <person name="Abouelleil A."/>
            <person name="Alvarado L."/>
            <person name="Arachchi H.M."/>
            <person name="Berlin A."/>
            <person name="Brown A."/>
            <person name="Chapman S.B."/>
            <person name="Chen Z."/>
            <person name="Dunbar C."/>
            <person name="Freedman E."/>
            <person name="Gearin G."/>
            <person name="Gellesch M."/>
            <person name="Goldberg J."/>
            <person name="Griggs A."/>
            <person name="Gujja S."/>
            <person name="Heiman D."/>
            <person name="Howarth C."/>
            <person name="Larson L."/>
            <person name="Lui A."/>
            <person name="MacDonald P.J.P."/>
            <person name="Mehta T."/>
            <person name="Montmayeur A."/>
            <person name="Murphy C."/>
            <person name="Neiman D."/>
            <person name="Pearson M."/>
            <person name="Priest M."/>
            <person name="Roberts A."/>
            <person name="Saif S."/>
            <person name="Shea T."/>
            <person name="Shenoy N."/>
            <person name="Sisk P."/>
            <person name="Stolte C."/>
            <person name="Sykes S."/>
            <person name="Yandava C."/>
            <person name="Wortman J."/>
            <person name="Nusbaum C."/>
            <person name="Birren B."/>
        </authorList>
    </citation>
    <scope>NUCLEOTIDE SEQUENCE</scope>
    <source>
        <strain evidence="5">R3-111a-1</strain>
    </source>
</reference>
<reference evidence="7" key="1">
    <citation type="submission" date="2010-07" db="EMBL/GenBank/DDBJ databases">
        <title>The genome sequence of Gaeumannomyces graminis var. tritici strain R3-111a-1.</title>
        <authorList>
            <consortium name="The Broad Institute Genome Sequencing Platform"/>
            <person name="Ma L.-J."/>
            <person name="Dead R."/>
            <person name="Young S."/>
            <person name="Zeng Q."/>
            <person name="Koehrsen M."/>
            <person name="Alvarado L."/>
            <person name="Berlin A."/>
            <person name="Chapman S.B."/>
            <person name="Chen Z."/>
            <person name="Freedman E."/>
            <person name="Gellesch M."/>
            <person name="Goldberg J."/>
            <person name="Griggs A."/>
            <person name="Gujja S."/>
            <person name="Heilman E.R."/>
            <person name="Heiman D."/>
            <person name="Hepburn T."/>
            <person name="Howarth C."/>
            <person name="Jen D."/>
            <person name="Larson L."/>
            <person name="Mehta T."/>
            <person name="Neiman D."/>
            <person name="Pearson M."/>
            <person name="Roberts A."/>
            <person name="Saif S."/>
            <person name="Shea T."/>
            <person name="Shenoy N."/>
            <person name="Sisk P."/>
            <person name="Stolte C."/>
            <person name="Sykes S."/>
            <person name="Walk T."/>
            <person name="White J."/>
            <person name="Yandava C."/>
            <person name="Haas B."/>
            <person name="Nusbaum C."/>
            <person name="Birren B."/>
        </authorList>
    </citation>
    <scope>NUCLEOTIDE SEQUENCE [LARGE SCALE GENOMIC DNA]</scope>
    <source>
        <strain evidence="7">R3-111a-1</strain>
    </source>
</reference>
<dbReference type="Proteomes" id="UP000006039">
    <property type="component" value="Unassembled WGS sequence"/>
</dbReference>
<reference evidence="6" key="4">
    <citation type="journal article" date="2015" name="G3 (Bethesda)">
        <title>Genome sequences of three phytopathogenic species of the Magnaporthaceae family of fungi.</title>
        <authorList>
            <person name="Okagaki L.H."/>
            <person name="Nunes C.C."/>
            <person name="Sailsbery J."/>
            <person name="Clay B."/>
            <person name="Brown D."/>
            <person name="John T."/>
            <person name="Oh Y."/>
            <person name="Young N."/>
            <person name="Fitzgerald M."/>
            <person name="Haas B.J."/>
            <person name="Zeng Q."/>
            <person name="Young S."/>
            <person name="Adiconis X."/>
            <person name="Fan L."/>
            <person name="Levin J.Z."/>
            <person name="Mitchell T.K."/>
            <person name="Okubara P.A."/>
            <person name="Farman M.L."/>
            <person name="Kohn L.M."/>
            <person name="Birren B."/>
            <person name="Ma L.-J."/>
            <person name="Dean R.A."/>
        </authorList>
    </citation>
    <scope>NUCLEOTIDE SEQUENCE</scope>
    <source>
        <strain evidence="6">R3-111a-1</strain>
    </source>
</reference>
<dbReference type="OrthoDB" id="3512640at2759"/>
<comment type="similarity">
    <text evidence="4">Belongs to the trans-sulfuration enzymes family.</text>
</comment>
<dbReference type="InterPro" id="IPR015422">
    <property type="entry name" value="PyrdxlP-dep_Trfase_small"/>
</dbReference>
<dbReference type="GeneID" id="20342440"/>
<evidence type="ECO:0000256" key="1">
    <source>
        <dbReference type="ARBA" id="ARBA00001933"/>
    </source>
</evidence>
<reference evidence="6" key="5">
    <citation type="submission" date="2018-04" db="UniProtKB">
        <authorList>
            <consortium name="EnsemblFungi"/>
        </authorList>
    </citation>
    <scope>IDENTIFICATION</scope>
    <source>
        <strain evidence="6">R3-111a-1</strain>
    </source>
</reference>
<organism evidence="5">
    <name type="scientific">Gaeumannomyces tritici (strain R3-111a-1)</name>
    <name type="common">Wheat and barley take-all root rot fungus</name>
    <name type="synonym">Gaeumannomyces graminis var. tritici</name>
    <dbReference type="NCBI Taxonomy" id="644352"/>
    <lineage>
        <taxon>Eukaryota</taxon>
        <taxon>Fungi</taxon>
        <taxon>Dikarya</taxon>
        <taxon>Ascomycota</taxon>
        <taxon>Pezizomycotina</taxon>
        <taxon>Sordariomycetes</taxon>
        <taxon>Sordariomycetidae</taxon>
        <taxon>Magnaporthales</taxon>
        <taxon>Magnaporthaceae</taxon>
        <taxon>Gaeumannomyces</taxon>
    </lineage>
</organism>
<dbReference type="VEuPathDB" id="FungiDB:GGTG_01982"/>
<evidence type="ECO:0000313" key="5">
    <source>
        <dbReference type="EMBL" id="EJT82008.1"/>
    </source>
</evidence>
<name>J3NL41_GAET3</name>
<dbReference type="Gene3D" id="3.90.1150.10">
    <property type="entry name" value="Aspartate Aminotransferase, domain 1"/>
    <property type="match status" value="1"/>
</dbReference>
<accession>J3NL41</accession>
<comment type="cofactor">
    <cofactor evidence="1 4">
        <name>pyridoxal 5'-phosphate</name>
        <dbReference type="ChEBI" id="CHEBI:597326"/>
    </cofactor>
</comment>
<evidence type="ECO:0000313" key="7">
    <source>
        <dbReference type="Proteomes" id="UP000006039"/>
    </source>
</evidence>
<dbReference type="GO" id="GO:0019346">
    <property type="term" value="P:transsulfuration"/>
    <property type="evidence" value="ECO:0007669"/>
    <property type="project" value="InterPro"/>
</dbReference>
<dbReference type="Pfam" id="PF01053">
    <property type="entry name" value="Cys_Met_Meta_PP"/>
    <property type="match status" value="1"/>
</dbReference>
<evidence type="ECO:0000256" key="4">
    <source>
        <dbReference type="RuleBase" id="RU362118"/>
    </source>
</evidence>
<dbReference type="InterPro" id="IPR015424">
    <property type="entry name" value="PyrdxlP-dep_Trfase"/>
</dbReference>
<gene>
    <name evidence="6" type="primary">20342440</name>
    <name evidence="5" type="ORF">GGTG_01982</name>
</gene>
<dbReference type="GO" id="GO:0030170">
    <property type="term" value="F:pyridoxal phosphate binding"/>
    <property type="evidence" value="ECO:0007669"/>
    <property type="project" value="InterPro"/>
</dbReference>
<evidence type="ECO:0000256" key="2">
    <source>
        <dbReference type="ARBA" id="ARBA00022898"/>
    </source>
</evidence>
<keyword evidence="7" id="KW-1185">Reference proteome</keyword>
<keyword evidence="2 3" id="KW-0663">Pyridoxal phosphate</keyword>